<evidence type="ECO:0000313" key="3">
    <source>
        <dbReference type="Proteomes" id="UP000190852"/>
    </source>
</evidence>
<feature type="transmembrane region" description="Helical" evidence="1">
    <location>
        <begin position="235"/>
        <end position="255"/>
    </location>
</feature>
<feature type="transmembrane region" description="Helical" evidence="1">
    <location>
        <begin position="92"/>
        <end position="112"/>
    </location>
</feature>
<sequence>MWVYISINLILFLLIIIDFYQGKKEIKVLHFYMYTLVVLFLILFVGLRECGFDYDNYKYYYKHLTNVYWRHNSEVLGVELGYTMLNYISPNFHFLLLLISCLTVGIQFIFIYRYSPLPFFSVVLLFGSLFFLSYMGQYRQALAMSFVLWASIYKDKKILFITLIAIGTQFHVSSLIAILLLFIPEKYLTLKQYIIILIIALVSNIVGKSIIVNYIPLLPGFVGTKLDYYIKGESFTLGINSAMLLRLIIFGIFYYNKDKILKYNRGVFFFNIYFLSLFIYLGLGFIPQLGGRSSFYFYFFEIILAAIIIKESAKLHQFAYLLFFISISIIRQISFFTEWSEFYIPYKNTLINLF</sequence>
<feature type="transmembrane region" description="Helical" evidence="1">
    <location>
        <begin position="119"/>
        <end position="138"/>
    </location>
</feature>
<keyword evidence="1" id="KW-1133">Transmembrane helix</keyword>
<dbReference type="Pfam" id="PF14897">
    <property type="entry name" value="EpsG"/>
    <property type="match status" value="1"/>
</dbReference>
<reference evidence="3" key="1">
    <citation type="submission" date="2017-02" db="EMBL/GenBank/DDBJ databases">
        <authorList>
            <person name="Varghese N."/>
            <person name="Submissions S."/>
        </authorList>
    </citation>
    <scope>NUCLEOTIDE SEQUENCE [LARGE SCALE GENOMIC DNA]</scope>
    <source>
        <strain evidence="3">DSM 24967</strain>
    </source>
</reference>
<dbReference type="AlphaFoldDB" id="A0A1T5AQ56"/>
<feature type="transmembrane region" description="Helical" evidence="1">
    <location>
        <begin position="29"/>
        <end position="47"/>
    </location>
</feature>
<keyword evidence="1" id="KW-0812">Transmembrane</keyword>
<feature type="transmembrane region" description="Helical" evidence="1">
    <location>
        <begin position="293"/>
        <end position="309"/>
    </location>
</feature>
<feature type="transmembrane region" description="Helical" evidence="1">
    <location>
        <begin position="318"/>
        <end position="337"/>
    </location>
</feature>
<feature type="transmembrane region" description="Helical" evidence="1">
    <location>
        <begin position="158"/>
        <end position="182"/>
    </location>
</feature>
<keyword evidence="1" id="KW-0472">Membrane</keyword>
<dbReference type="Proteomes" id="UP000190852">
    <property type="component" value="Unassembled WGS sequence"/>
</dbReference>
<protein>
    <submittedName>
        <fullName evidence="2">EpsG family protein</fullName>
    </submittedName>
</protein>
<feature type="transmembrane region" description="Helical" evidence="1">
    <location>
        <begin position="194"/>
        <end position="215"/>
    </location>
</feature>
<evidence type="ECO:0000313" key="2">
    <source>
        <dbReference type="EMBL" id="SKB36957.1"/>
    </source>
</evidence>
<proteinExistence type="predicted"/>
<dbReference type="EMBL" id="FUYQ01000004">
    <property type="protein sequence ID" value="SKB36957.1"/>
    <property type="molecule type" value="Genomic_DNA"/>
</dbReference>
<name>A0A1T5AQ56_9BACT</name>
<accession>A0A1T5AQ56</accession>
<evidence type="ECO:0000256" key="1">
    <source>
        <dbReference type="SAM" id="Phobius"/>
    </source>
</evidence>
<feature type="transmembrane region" description="Helical" evidence="1">
    <location>
        <begin position="267"/>
        <end position="287"/>
    </location>
</feature>
<dbReference type="InterPro" id="IPR049458">
    <property type="entry name" value="EpsG-like"/>
</dbReference>
<organism evidence="2 3">
    <name type="scientific">Parabacteroides chartae</name>
    <dbReference type="NCBI Taxonomy" id="1037355"/>
    <lineage>
        <taxon>Bacteria</taxon>
        <taxon>Pseudomonadati</taxon>
        <taxon>Bacteroidota</taxon>
        <taxon>Bacteroidia</taxon>
        <taxon>Bacteroidales</taxon>
        <taxon>Tannerellaceae</taxon>
        <taxon>Parabacteroides</taxon>
    </lineage>
</organism>
<feature type="transmembrane region" description="Helical" evidence="1">
    <location>
        <begin position="6"/>
        <end position="22"/>
    </location>
</feature>
<keyword evidence="3" id="KW-1185">Reference proteome</keyword>
<gene>
    <name evidence="2" type="ORF">SAMN05660349_00802</name>
</gene>